<dbReference type="Proteomes" id="UP001056778">
    <property type="component" value="Chromosome 3"/>
</dbReference>
<gene>
    <name evidence="1" type="ORF">MML48_3g00008022</name>
</gene>
<evidence type="ECO:0000313" key="2">
    <source>
        <dbReference type="Proteomes" id="UP001056778"/>
    </source>
</evidence>
<evidence type="ECO:0000313" key="1">
    <source>
        <dbReference type="EMBL" id="KAI4465699.1"/>
    </source>
</evidence>
<dbReference type="EMBL" id="CM043017">
    <property type="protein sequence ID" value="KAI4465699.1"/>
    <property type="molecule type" value="Genomic_DNA"/>
</dbReference>
<proteinExistence type="predicted"/>
<comment type="caution">
    <text evidence="1">The sequence shown here is derived from an EMBL/GenBank/DDBJ whole genome shotgun (WGS) entry which is preliminary data.</text>
</comment>
<sequence>MDSNFQTVVGILKQNVPIEHDHNINIVQLELNQRKFEMELVTKRKQVSQLREEVDTQNQVNHVLRKNVTNASARIESLESELKLLRKNTDDENDLKARLVMNNKFQREVLEKENASFKELLQKSEMDKRKLERQIEDLNCQQRIYSRNMNDLLEQDQNIRNTIEKYAKLFDQIDKEKERMSELYHKLGEYQKYSHQIELMNERCKVYISKNKQLEEEYAFAAAKLTMLEELHEKYSLPQFDEPTELQKYYMEKAEDSERNLKTERELMFKLQERLNKEIESNVFLCNTVADLEKKVVDLERKRENYGNRTVKSVVEKLQDKIPHLEEDGFKISISEEPFCCVILTPLMLRAHSLQFSSEIIFVDSSGSCDQGGSSVYMITDFEFRVSSSADEKLLYTVDASIEQCDCPDGAGGTFCKHLCAVYNSGVNLLNSPDLQFQDRLELATLALGYTIDKDFFLEMDKNAVTSNNSAEDFEKPMSVQLEEHQTDNQEQTQATAGEVLARGSSIDKMAEYEHFQRELGRLQHNLNNLYNFAQSHPSNYMLKHIINMNNKIESIDNEESFYNICSSVANIRMSRRIKVQPISIARRDYRNLHGGVRAIQARPSKIEGIKKKPPRKKRSLTTSIYTNTTNAYSH</sequence>
<organism evidence="1 2">
    <name type="scientific">Holotrichia oblita</name>
    <name type="common">Chafer beetle</name>
    <dbReference type="NCBI Taxonomy" id="644536"/>
    <lineage>
        <taxon>Eukaryota</taxon>
        <taxon>Metazoa</taxon>
        <taxon>Ecdysozoa</taxon>
        <taxon>Arthropoda</taxon>
        <taxon>Hexapoda</taxon>
        <taxon>Insecta</taxon>
        <taxon>Pterygota</taxon>
        <taxon>Neoptera</taxon>
        <taxon>Endopterygota</taxon>
        <taxon>Coleoptera</taxon>
        <taxon>Polyphaga</taxon>
        <taxon>Scarabaeiformia</taxon>
        <taxon>Scarabaeidae</taxon>
        <taxon>Melolonthinae</taxon>
        <taxon>Holotrichia</taxon>
    </lineage>
</organism>
<name>A0ACB9TFY9_HOLOL</name>
<accession>A0ACB9TFY9</accession>
<reference evidence="1" key="1">
    <citation type="submission" date="2022-04" db="EMBL/GenBank/DDBJ databases">
        <title>Chromosome-scale genome assembly of Holotrichia oblita Faldermann.</title>
        <authorList>
            <person name="Rongchong L."/>
        </authorList>
    </citation>
    <scope>NUCLEOTIDE SEQUENCE</scope>
    <source>
        <strain evidence="1">81SQS9</strain>
    </source>
</reference>
<protein>
    <submittedName>
        <fullName evidence="1">Uncharacterized protein</fullName>
    </submittedName>
</protein>
<keyword evidence="2" id="KW-1185">Reference proteome</keyword>